<dbReference type="Gene3D" id="2.40.170.20">
    <property type="entry name" value="TonB-dependent receptor, beta-barrel domain"/>
    <property type="match status" value="1"/>
</dbReference>
<dbReference type="CDD" id="cd01347">
    <property type="entry name" value="ligand_gated_channel"/>
    <property type="match status" value="1"/>
</dbReference>
<dbReference type="GO" id="GO:0015344">
    <property type="term" value="F:siderophore uptake transmembrane transporter activity"/>
    <property type="evidence" value="ECO:0007669"/>
    <property type="project" value="TreeGrafter"/>
</dbReference>
<dbReference type="Pfam" id="PF00593">
    <property type="entry name" value="TonB_dep_Rec_b-barrel"/>
    <property type="match status" value="1"/>
</dbReference>
<keyword evidence="10 11" id="KW-0998">Cell outer membrane</keyword>
<reference evidence="16" key="2">
    <citation type="submission" date="2020-09" db="EMBL/GenBank/DDBJ databases">
        <authorList>
            <person name="Sun Q."/>
            <person name="Kim S."/>
        </authorList>
    </citation>
    <scope>NUCLEOTIDE SEQUENCE</scope>
    <source>
        <strain evidence="16">KCTC 22164</strain>
    </source>
</reference>
<evidence type="ECO:0000256" key="5">
    <source>
        <dbReference type="ARBA" id="ARBA00022692"/>
    </source>
</evidence>
<evidence type="ECO:0000256" key="9">
    <source>
        <dbReference type="ARBA" id="ARBA00023170"/>
    </source>
</evidence>
<comment type="caution">
    <text evidence="16">The sequence shown here is derived from an EMBL/GenBank/DDBJ whole genome shotgun (WGS) entry which is preliminary data.</text>
</comment>
<evidence type="ECO:0000256" key="12">
    <source>
        <dbReference type="RuleBase" id="RU003357"/>
    </source>
</evidence>
<dbReference type="GO" id="GO:0044718">
    <property type="term" value="P:siderophore transmembrane transport"/>
    <property type="evidence" value="ECO:0007669"/>
    <property type="project" value="TreeGrafter"/>
</dbReference>
<feature type="domain" description="TonB-dependent receptor plug" evidence="15">
    <location>
        <begin position="50"/>
        <end position="154"/>
    </location>
</feature>
<evidence type="ECO:0000256" key="2">
    <source>
        <dbReference type="ARBA" id="ARBA00008143"/>
    </source>
</evidence>
<proteinExistence type="inferred from homology"/>
<dbReference type="Proteomes" id="UP000631300">
    <property type="component" value="Unassembled WGS sequence"/>
</dbReference>
<dbReference type="InterPro" id="IPR036942">
    <property type="entry name" value="Beta-barrel_TonB_sf"/>
</dbReference>
<dbReference type="InterPro" id="IPR039426">
    <property type="entry name" value="TonB-dep_rcpt-like"/>
</dbReference>
<keyword evidence="3 11" id="KW-0813">Transport</keyword>
<dbReference type="GO" id="GO:0009279">
    <property type="term" value="C:cell outer membrane"/>
    <property type="evidence" value="ECO:0007669"/>
    <property type="project" value="UniProtKB-SubCell"/>
</dbReference>
<evidence type="ECO:0000256" key="11">
    <source>
        <dbReference type="PROSITE-ProRule" id="PRU01360"/>
    </source>
</evidence>
<dbReference type="InterPro" id="IPR037066">
    <property type="entry name" value="Plug_dom_sf"/>
</dbReference>
<gene>
    <name evidence="16" type="ORF">GCM10007391_11520</name>
</gene>
<keyword evidence="8 11" id="KW-0472">Membrane</keyword>
<dbReference type="PANTHER" id="PTHR30069:SF29">
    <property type="entry name" value="HEMOGLOBIN AND HEMOGLOBIN-HAPTOGLOBIN-BINDING PROTEIN 1-RELATED"/>
    <property type="match status" value="1"/>
</dbReference>
<evidence type="ECO:0000256" key="13">
    <source>
        <dbReference type="SAM" id="SignalP"/>
    </source>
</evidence>
<keyword evidence="6 13" id="KW-0732">Signal</keyword>
<feature type="signal peptide" evidence="13">
    <location>
        <begin position="1"/>
        <end position="26"/>
    </location>
</feature>
<dbReference type="PROSITE" id="PS52016">
    <property type="entry name" value="TONB_DEPENDENT_REC_3"/>
    <property type="match status" value="1"/>
</dbReference>
<dbReference type="PANTHER" id="PTHR30069">
    <property type="entry name" value="TONB-DEPENDENT OUTER MEMBRANE RECEPTOR"/>
    <property type="match status" value="1"/>
</dbReference>
<comment type="subcellular location">
    <subcellularLocation>
        <location evidence="1 11">Cell outer membrane</location>
        <topology evidence="1 11">Multi-pass membrane protein</topology>
    </subcellularLocation>
</comment>
<keyword evidence="4 11" id="KW-1134">Transmembrane beta strand</keyword>
<evidence type="ECO:0000256" key="10">
    <source>
        <dbReference type="ARBA" id="ARBA00023237"/>
    </source>
</evidence>
<accession>A0A918JHC9</accession>
<dbReference type="InterPro" id="IPR012910">
    <property type="entry name" value="Plug_dom"/>
</dbReference>
<keyword evidence="7 12" id="KW-0798">TonB box</keyword>
<organism evidence="16 17">
    <name type="scientific">Alteromonas halophila</name>
    <dbReference type="NCBI Taxonomy" id="516698"/>
    <lineage>
        <taxon>Bacteria</taxon>
        <taxon>Pseudomonadati</taxon>
        <taxon>Pseudomonadota</taxon>
        <taxon>Gammaproteobacteria</taxon>
        <taxon>Alteromonadales</taxon>
        <taxon>Alteromonadaceae</taxon>
        <taxon>Alteromonas/Salinimonas group</taxon>
        <taxon>Alteromonas</taxon>
    </lineage>
</organism>
<dbReference type="AlphaFoldDB" id="A0A918JHC9"/>
<protein>
    <submittedName>
        <fullName evidence="16">TonB-dependent receptor</fullName>
    </submittedName>
</protein>
<evidence type="ECO:0000256" key="1">
    <source>
        <dbReference type="ARBA" id="ARBA00004571"/>
    </source>
</evidence>
<reference evidence="16" key="1">
    <citation type="journal article" date="2014" name="Int. J. Syst. Evol. Microbiol.">
        <title>Complete genome sequence of Corynebacterium casei LMG S-19264T (=DSM 44701T), isolated from a smear-ripened cheese.</title>
        <authorList>
            <consortium name="US DOE Joint Genome Institute (JGI-PGF)"/>
            <person name="Walter F."/>
            <person name="Albersmeier A."/>
            <person name="Kalinowski J."/>
            <person name="Ruckert C."/>
        </authorList>
    </citation>
    <scope>NUCLEOTIDE SEQUENCE</scope>
    <source>
        <strain evidence="16">KCTC 22164</strain>
    </source>
</reference>
<evidence type="ECO:0000259" key="15">
    <source>
        <dbReference type="Pfam" id="PF07715"/>
    </source>
</evidence>
<dbReference type="EMBL" id="BMXP01000002">
    <property type="protein sequence ID" value="GGW80317.1"/>
    <property type="molecule type" value="Genomic_DNA"/>
</dbReference>
<evidence type="ECO:0000259" key="14">
    <source>
        <dbReference type="Pfam" id="PF00593"/>
    </source>
</evidence>
<evidence type="ECO:0000256" key="7">
    <source>
        <dbReference type="ARBA" id="ARBA00023077"/>
    </source>
</evidence>
<dbReference type="SUPFAM" id="SSF56935">
    <property type="entry name" value="Porins"/>
    <property type="match status" value="1"/>
</dbReference>
<dbReference type="RefSeq" id="WP_189404276.1">
    <property type="nucleotide sequence ID" value="NZ_BMXP01000002.1"/>
</dbReference>
<dbReference type="InterPro" id="IPR000531">
    <property type="entry name" value="Beta-barrel_TonB"/>
</dbReference>
<evidence type="ECO:0000256" key="4">
    <source>
        <dbReference type="ARBA" id="ARBA00022452"/>
    </source>
</evidence>
<dbReference type="Pfam" id="PF07715">
    <property type="entry name" value="Plug"/>
    <property type="match status" value="1"/>
</dbReference>
<name>A0A918JHC9_9ALTE</name>
<evidence type="ECO:0000256" key="8">
    <source>
        <dbReference type="ARBA" id="ARBA00023136"/>
    </source>
</evidence>
<keyword evidence="9 16" id="KW-0675">Receptor</keyword>
<feature type="domain" description="TonB-dependent receptor-like beta-barrel" evidence="14">
    <location>
        <begin position="195"/>
        <end position="616"/>
    </location>
</feature>
<sequence>MTNTTFYKAAGIAALAGCAFLQPAIAAPTESHFEHITVNGSRLALPGAQLAAARTLLTREDITASGAIQVTDLLRGLPGVSIAQSGSPGALTEIRLRGSESNHLLVLIDGVVANDIGQGSLLDLAHLTTANIASIELLRGPQSALWGSGAIGGVLSITTLSASTEDGQTHVSGRVGAGSRNTTQAALNVATGNDELAFRGYLNRFETDGDNVARTGTEDDGYENLTAGAAFSYALSPEHAFDWRLRYTDYQNDYDSIDSVNTGLPADSDNVTDGTQLTSNVRWRYTPVNSDYSGELSWQYHQDKNDNRVAQADAGGTTGRRQQLTWLNRYDVSDTWQVAAGLDYQRREFEQRGPVNFGDPNQTRHDTTRALFAEVAGSPVTDWHTSLSARYDDNSEYDDAVSYRAGLTWDVSRATALFVSVGQAVKTPTFTERFGYFPGSFVGNPDLNVETSREWEVGVRTQVSDTDISISAFDTTLTDEILGYVFVPALGSATAQNARFDSHRRGLEGSLDYATSLATLRVSYTYLDADEQSGNSTLAELRRARHQGALSLRSDLGVEKLSTYLKLSYTGSRQDMFYPPYPQSARRIALRPYTLASVNIRYTLSPAWQLALRIDNALDTDYEDIVGYAGERRRARLTLSYTL</sequence>
<evidence type="ECO:0000313" key="16">
    <source>
        <dbReference type="EMBL" id="GGW80317.1"/>
    </source>
</evidence>
<evidence type="ECO:0000256" key="6">
    <source>
        <dbReference type="ARBA" id="ARBA00022729"/>
    </source>
</evidence>
<keyword evidence="17" id="KW-1185">Reference proteome</keyword>
<keyword evidence="5 11" id="KW-0812">Transmembrane</keyword>
<comment type="similarity">
    <text evidence="2">Belongs to the TonB-dependent receptor family. Hemoglobin/haptoglobin binding protein subfamily.</text>
</comment>
<dbReference type="Gene3D" id="2.170.130.10">
    <property type="entry name" value="TonB-dependent receptor, plug domain"/>
    <property type="match status" value="1"/>
</dbReference>
<feature type="chain" id="PRO_5037725021" evidence="13">
    <location>
        <begin position="27"/>
        <end position="643"/>
    </location>
</feature>
<evidence type="ECO:0000313" key="17">
    <source>
        <dbReference type="Proteomes" id="UP000631300"/>
    </source>
</evidence>
<evidence type="ECO:0000256" key="3">
    <source>
        <dbReference type="ARBA" id="ARBA00022448"/>
    </source>
</evidence>